<evidence type="ECO:0000313" key="1">
    <source>
        <dbReference type="EMBL" id="JAI05227.1"/>
    </source>
</evidence>
<reference evidence="1" key="1">
    <citation type="submission" date="2014-11" db="EMBL/GenBank/DDBJ databases">
        <authorList>
            <person name="Amaro Gonzalez C."/>
        </authorList>
    </citation>
    <scope>NUCLEOTIDE SEQUENCE</scope>
</reference>
<dbReference type="EMBL" id="GBXM01003351">
    <property type="protein sequence ID" value="JAI05227.1"/>
    <property type="molecule type" value="Transcribed_RNA"/>
</dbReference>
<dbReference type="AlphaFoldDB" id="A0A0E9XS47"/>
<reference evidence="1" key="2">
    <citation type="journal article" date="2015" name="Fish Shellfish Immunol.">
        <title>Early steps in the European eel (Anguilla anguilla)-Vibrio vulnificus interaction in the gills: Role of the RtxA13 toxin.</title>
        <authorList>
            <person name="Callol A."/>
            <person name="Pajuelo D."/>
            <person name="Ebbesson L."/>
            <person name="Teles M."/>
            <person name="MacKenzie S."/>
            <person name="Amaro C."/>
        </authorList>
    </citation>
    <scope>NUCLEOTIDE SEQUENCE</scope>
</reference>
<proteinExistence type="predicted"/>
<protein>
    <submittedName>
        <fullName evidence="1">Uncharacterized protein</fullName>
    </submittedName>
</protein>
<sequence length="53" mass="6146">MCSQMRKWYHRLHSLTRSSHSVGCMNLTRSSVEGKTGNLSQFFWNGKEISPLM</sequence>
<accession>A0A0E9XS47</accession>
<organism evidence="1">
    <name type="scientific">Anguilla anguilla</name>
    <name type="common">European freshwater eel</name>
    <name type="synonym">Muraena anguilla</name>
    <dbReference type="NCBI Taxonomy" id="7936"/>
    <lineage>
        <taxon>Eukaryota</taxon>
        <taxon>Metazoa</taxon>
        <taxon>Chordata</taxon>
        <taxon>Craniata</taxon>
        <taxon>Vertebrata</taxon>
        <taxon>Euteleostomi</taxon>
        <taxon>Actinopterygii</taxon>
        <taxon>Neopterygii</taxon>
        <taxon>Teleostei</taxon>
        <taxon>Anguilliformes</taxon>
        <taxon>Anguillidae</taxon>
        <taxon>Anguilla</taxon>
    </lineage>
</organism>
<name>A0A0E9XS47_ANGAN</name>